<evidence type="ECO:0000256" key="6">
    <source>
        <dbReference type="ARBA" id="ARBA00023237"/>
    </source>
</evidence>
<proteinExistence type="predicted"/>
<keyword evidence="9" id="KW-0675">Receptor</keyword>
<evidence type="ECO:0000256" key="2">
    <source>
        <dbReference type="ARBA" id="ARBA00022448"/>
    </source>
</evidence>
<dbReference type="InterPro" id="IPR023997">
    <property type="entry name" value="TonB-dep_OMP_SusC/RagA_CS"/>
</dbReference>
<dbReference type="Gene3D" id="2.60.40.1120">
    <property type="entry name" value="Carboxypeptidase-like, regulatory domain"/>
    <property type="match status" value="1"/>
</dbReference>
<dbReference type="InterPro" id="IPR000531">
    <property type="entry name" value="Beta-barrel_TonB"/>
</dbReference>
<evidence type="ECO:0000259" key="7">
    <source>
        <dbReference type="Pfam" id="PF00593"/>
    </source>
</evidence>
<dbReference type="FunFam" id="2.60.40.1120:FF:000003">
    <property type="entry name" value="Outer membrane protein Omp121"/>
    <property type="match status" value="1"/>
</dbReference>
<dbReference type="FunFam" id="2.170.130.10:FF:000008">
    <property type="entry name" value="SusC/RagA family TonB-linked outer membrane protein"/>
    <property type="match status" value="1"/>
</dbReference>
<dbReference type="SUPFAM" id="SSF49464">
    <property type="entry name" value="Carboxypeptidase regulatory domain-like"/>
    <property type="match status" value="1"/>
</dbReference>
<dbReference type="EMBL" id="SNRY01000244">
    <property type="protein sequence ID" value="KAA6343945.1"/>
    <property type="molecule type" value="Genomic_DNA"/>
</dbReference>
<dbReference type="SUPFAM" id="SSF56935">
    <property type="entry name" value="Porins"/>
    <property type="match status" value="1"/>
</dbReference>
<dbReference type="InterPro" id="IPR012910">
    <property type="entry name" value="Plug_dom"/>
</dbReference>
<dbReference type="InterPro" id="IPR039426">
    <property type="entry name" value="TonB-dep_rcpt-like"/>
</dbReference>
<feature type="domain" description="TonB-dependent receptor plug" evidence="8">
    <location>
        <begin position="142"/>
        <end position="249"/>
    </location>
</feature>
<dbReference type="GO" id="GO:0009279">
    <property type="term" value="C:cell outer membrane"/>
    <property type="evidence" value="ECO:0007669"/>
    <property type="project" value="UniProtKB-SubCell"/>
</dbReference>
<dbReference type="InterPro" id="IPR023996">
    <property type="entry name" value="TonB-dep_OMP_SusC/RagA"/>
</dbReference>
<organism evidence="9">
    <name type="scientific">termite gut metagenome</name>
    <dbReference type="NCBI Taxonomy" id="433724"/>
    <lineage>
        <taxon>unclassified sequences</taxon>
        <taxon>metagenomes</taxon>
        <taxon>organismal metagenomes</taxon>
    </lineage>
</organism>
<dbReference type="PROSITE" id="PS52016">
    <property type="entry name" value="TONB_DEPENDENT_REC_3"/>
    <property type="match status" value="1"/>
</dbReference>
<dbReference type="Pfam" id="PF07715">
    <property type="entry name" value="Plug"/>
    <property type="match status" value="1"/>
</dbReference>
<evidence type="ECO:0000256" key="1">
    <source>
        <dbReference type="ARBA" id="ARBA00004571"/>
    </source>
</evidence>
<comment type="subcellular location">
    <subcellularLocation>
        <location evidence="1">Cell outer membrane</location>
        <topology evidence="1">Multi-pass membrane protein</topology>
    </subcellularLocation>
</comment>
<comment type="caution">
    <text evidence="9">The sequence shown here is derived from an EMBL/GenBank/DDBJ whole genome shotgun (WGS) entry which is preliminary data.</text>
</comment>
<reference evidence="9" key="1">
    <citation type="submission" date="2019-03" db="EMBL/GenBank/DDBJ databases">
        <title>Single cell metagenomics reveals metabolic interactions within the superorganism composed of flagellate Streblomastix strix and complex community of Bacteroidetes bacteria on its surface.</title>
        <authorList>
            <person name="Treitli S.C."/>
            <person name="Kolisko M."/>
            <person name="Husnik F."/>
            <person name="Keeling P."/>
            <person name="Hampl V."/>
        </authorList>
    </citation>
    <scope>NUCLEOTIDE SEQUENCE</scope>
    <source>
        <strain evidence="9">STM</strain>
    </source>
</reference>
<dbReference type="NCBIfam" id="TIGR04056">
    <property type="entry name" value="OMP_RagA_SusC"/>
    <property type="match status" value="1"/>
</dbReference>
<sequence length="1069" mass="116904">MNCKKEFRIMKITLLLLCVSIGSAMAAVSSEAGNLTLYVENKADGVQQNTTPISGTVTDESGEPVIGASVVVVGTELGAITDLNGSFRLSVPANATLRISYVGYITQEVKVTANKNQYAIALKEDAEVLEEVVVVGYGTVKKSDVTGSIVSVNSEEMMKRNPTTVGQGLQGAAAGVLVTRNSGDPTGSVTIRVRGVATINNSADPLFVVDGIRVGRNIDFLNPNDVESLEVLKDASATAIYGSEGANGVIMITTRRGAKGATRLNFSADYGVSNLANKLEMLDAENFVRVARQAAAQDNAPLTNGAWVKYDKELNNINWQDEMTQASLSQRYNLNVSGGSETTRSVMSVGYMNNDGIMINSNFKRLNVRAAIDHTIQKFLRTGVNLTYMYSEFHGTGGRNIIGYATLIPTMDDVDANGNLINVPIQYSDGTWGHFKIEANGDTNKGTDNPVAAAWDPDQLNSNSRVIANGYVDFDIVKGLVFKTIGAVNYTGGGGYTYTPVNNRTNLNLGRPDDFSVNQNQGLTLSLESYLTYDLKINNANRINLMGGYSISRYRSQNVNASAQDFPVPTVRQINLTKETSTINGSGGLGRENRGQSTFGRVNYTVLDRYLLTATIRRDGSSNFGAGNRYGTFSSASLAWRMSEEQFIKNLNVFSNLKLRLGWGQTGNAGNSTNLSVNQLSSNRISYFFYADGQPITASGLAQTQEIDTNLKWETNEQTNIGLDFGFAKNTWTFTLDYFVRDAKDLLLYRSLRPSSGYNSIYTNAGHIRNSGLELMAVYQNRVGKDWNYSIKLNASTLKNEVIDIGDPIFESGGGAGNDQYFRNWSITQNGSTIASFYGWRVDGIFKSQSEIDALNAATKGAHEGYYQSKATQPGDYKYKDINGNGYIDDNDREIFGNGFPDFNYGLNVSLGYKNWDLNFYAYGVAGQQILSYAFKELGSMRRDDDGLRNVLKEVAANAWTPENPNAKYPRLTKTDGNHNGQVSDAFLKNGDFLRIQNLQIGYTFPKNQIKALKLTNLRAYASVENLFTFTGYEAGDPEIGSGNILQTGMDAGRYPFPRTYSFGLSVGF</sequence>
<dbReference type="Pfam" id="PF00593">
    <property type="entry name" value="TonB_dep_Rec_b-barrel"/>
    <property type="match status" value="1"/>
</dbReference>
<keyword evidence="3" id="KW-0812">Transmembrane</keyword>
<dbReference type="Gene3D" id="2.40.170.20">
    <property type="entry name" value="TonB-dependent receptor, beta-barrel domain"/>
    <property type="match status" value="1"/>
</dbReference>
<dbReference type="NCBIfam" id="TIGR04057">
    <property type="entry name" value="SusC_RagA_signa"/>
    <property type="match status" value="1"/>
</dbReference>
<feature type="domain" description="TonB-dependent receptor-like beta-barrel" evidence="7">
    <location>
        <begin position="429"/>
        <end position="923"/>
    </location>
</feature>
<protein>
    <submittedName>
        <fullName evidence="9">TonB-dependent receptor SusC</fullName>
    </submittedName>
</protein>
<name>A0A5J4SET2_9ZZZZ</name>
<keyword evidence="4" id="KW-0798">TonB box</keyword>
<dbReference type="InterPro" id="IPR037066">
    <property type="entry name" value="Plug_dom_sf"/>
</dbReference>
<dbReference type="Gene3D" id="2.170.130.10">
    <property type="entry name" value="TonB-dependent receptor, plug domain"/>
    <property type="match status" value="1"/>
</dbReference>
<keyword evidence="5" id="KW-0472">Membrane</keyword>
<evidence type="ECO:0000259" key="8">
    <source>
        <dbReference type="Pfam" id="PF07715"/>
    </source>
</evidence>
<keyword evidence="6" id="KW-0998">Cell outer membrane</keyword>
<dbReference type="Pfam" id="PF13715">
    <property type="entry name" value="CarbopepD_reg_2"/>
    <property type="match status" value="1"/>
</dbReference>
<dbReference type="InterPro" id="IPR008969">
    <property type="entry name" value="CarboxyPept-like_regulatory"/>
</dbReference>
<evidence type="ECO:0000256" key="5">
    <source>
        <dbReference type="ARBA" id="ARBA00023136"/>
    </source>
</evidence>
<dbReference type="AlphaFoldDB" id="A0A5J4SET2"/>
<gene>
    <name evidence="9" type="ORF">EZS27_008412</name>
</gene>
<evidence type="ECO:0000313" key="9">
    <source>
        <dbReference type="EMBL" id="KAA6343945.1"/>
    </source>
</evidence>
<accession>A0A5J4SET2</accession>
<keyword evidence="2" id="KW-0813">Transport</keyword>
<evidence type="ECO:0000256" key="3">
    <source>
        <dbReference type="ARBA" id="ARBA00022692"/>
    </source>
</evidence>
<evidence type="ECO:0000256" key="4">
    <source>
        <dbReference type="ARBA" id="ARBA00023077"/>
    </source>
</evidence>
<dbReference type="InterPro" id="IPR036942">
    <property type="entry name" value="Beta-barrel_TonB_sf"/>
</dbReference>